<gene>
    <name evidence="4" type="ORF">O1G21_39220</name>
</gene>
<dbReference type="InterPro" id="IPR013783">
    <property type="entry name" value="Ig-like_fold"/>
</dbReference>
<protein>
    <recommendedName>
        <fullName evidence="6">Fibronectin type-III domain-containing protein</fullName>
    </recommendedName>
</protein>
<dbReference type="Gene3D" id="2.60.40.10">
    <property type="entry name" value="Immunoglobulins"/>
    <property type="match status" value="1"/>
</dbReference>
<proteinExistence type="predicted"/>
<evidence type="ECO:0000256" key="1">
    <source>
        <dbReference type="ARBA" id="ARBA00023295"/>
    </source>
</evidence>
<name>A0ABY7QGQ3_9ACTN</name>
<dbReference type="SUPFAM" id="SSF55486">
    <property type="entry name" value="Metalloproteases ('zincins'), catalytic domain"/>
    <property type="match status" value="1"/>
</dbReference>
<dbReference type="InterPro" id="IPR036116">
    <property type="entry name" value="FN3_sf"/>
</dbReference>
<dbReference type="Proteomes" id="UP001212821">
    <property type="component" value="Chromosome"/>
</dbReference>
<accession>A0ABY7QGQ3</accession>
<reference evidence="5" key="1">
    <citation type="submission" date="2022-12" db="EMBL/GenBank/DDBJ databases">
        <authorList>
            <person name="Mo P."/>
        </authorList>
    </citation>
    <scope>NUCLEOTIDE SEQUENCE [LARGE SCALE GENOMIC DNA]</scope>
    <source>
        <strain evidence="5">HUAS 3-15</strain>
    </source>
</reference>
<keyword evidence="2" id="KW-0624">Polysaccharide degradation</keyword>
<feature type="region of interest" description="Disordered" evidence="3">
    <location>
        <begin position="1"/>
        <end position="70"/>
    </location>
</feature>
<evidence type="ECO:0000313" key="4">
    <source>
        <dbReference type="EMBL" id="WBP91326.1"/>
    </source>
</evidence>
<dbReference type="InterPro" id="IPR003961">
    <property type="entry name" value="FN3_dom"/>
</dbReference>
<feature type="compositionally biased region" description="Pro residues" evidence="3">
    <location>
        <begin position="122"/>
        <end position="132"/>
    </location>
</feature>
<dbReference type="CDD" id="cd00063">
    <property type="entry name" value="FN3"/>
    <property type="match status" value="1"/>
</dbReference>
<feature type="compositionally biased region" description="Low complexity" evidence="3">
    <location>
        <begin position="164"/>
        <end position="175"/>
    </location>
</feature>
<keyword evidence="1" id="KW-0378">Hydrolase</keyword>
<evidence type="ECO:0000313" key="5">
    <source>
        <dbReference type="Proteomes" id="UP001212821"/>
    </source>
</evidence>
<dbReference type="SUPFAM" id="SSF49265">
    <property type="entry name" value="Fibronectin type III"/>
    <property type="match status" value="1"/>
</dbReference>
<evidence type="ECO:0000256" key="3">
    <source>
        <dbReference type="SAM" id="MobiDB-lite"/>
    </source>
</evidence>
<keyword evidence="1" id="KW-0326">Glycosidase</keyword>
<organism evidence="4 5">
    <name type="scientific">Kitasatospora cathayae</name>
    <dbReference type="NCBI Taxonomy" id="3004092"/>
    <lineage>
        <taxon>Bacteria</taxon>
        <taxon>Bacillati</taxon>
        <taxon>Actinomycetota</taxon>
        <taxon>Actinomycetes</taxon>
        <taxon>Kitasatosporales</taxon>
        <taxon>Streptomycetaceae</taxon>
        <taxon>Kitasatospora</taxon>
    </lineage>
</organism>
<dbReference type="RefSeq" id="WP_270150599.1">
    <property type="nucleotide sequence ID" value="NZ_CP115450.1"/>
</dbReference>
<dbReference type="EMBL" id="CP115450">
    <property type="protein sequence ID" value="WBP91326.1"/>
    <property type="molecule type" value="Genomic_DNA"/>
</dbReference>
<feature type="region of interest" description="Disordered" evidence="3">
    <location>
        <begin position="120"/>
        <end position="182"/>
    </location>
</feature>
<sequence>MPAVGIGAASGSFESHPAAAAKAAEAATANPGQLGDPASATKAAGAATRGTTAGKPAHDDGNHVPLTAVPKSDPAKGLVYTGLVVAPANDPCAGELKSADGLCTHGPDAAPDGVDIHKSVPPVVPATAPTPGPTGGSSPSPATTDLPQGTAAWDIRTLPGTGGSTPSPSKTPTGTEVVCDGDGTTGNRVQVLYVHGPDHDRFADYRDSIKHWAADVDVIYRASAEQTGGNRHVRYVTDSNCTASVLDVEVSAAALGNWSAANGEVVDKGFNRRDRKYMMFTDAQVYCGLGSFANDDRAGQDNPSNFGPSYARIDSGCWGAHAAAHELGHNLGAVSNSAPDSSGRSHCTVNWDLMCYPDGGGKPMTTKCSDFLNRDRLDCTKDDYFNTDPKPGSYLASHWNVANNQFLIADAHALPEISIRQLTATEVDFGWGKAEGAKGYRLVINGQAGALIPAGPYSNSTVMPGLTPNTDYTLAIEVVDANGKSSAPGRATSFHTPRG</sequence>
<evidence type="ECO:0000256" key="2">
    <source>
        <dbReference type="ARBA" id="ARBA00023326"/>
    </source>
</evidence>
<feature type="compositionally biased region" description="Low complexity" evidence="3">
    <location>
        <begin position="18"/>
        <end position="55"/>
    </location>
</feature>
<evidence type="ECO:0008006" key="6">
    <source>
        <dbReference type="Google" id="ProtNLM"/>
    </source>
</evidence>
<keyword evidence="2" id="KW-0119">Carbohydrate metabolism</keyword>
<keyword evidence="5" id="KW-1185">Reference proteome</keyword>